<dbReference type="STRING" id="504798.SAMN05421871_103629"/>
<dbReference type="Gene3D" id="2.40.50.230">
    <property type="entry name" value="Gp5 N-terminal domain"/>
    <property type="match status" value="1"/>
</dbReference>
<protein>
    <submittedName>
        <fullName evidence="2">Uncharacterized conserved protein, implicated in type VI secretion and phage assembly</fullName>
    </submittedName>
</protein>
<keyword evidence="3" id="KW-1185">Reference proteome</keyword>
<dbReference type="Pfam" id="PF04717">
    <property type="entry name" value="Phage_base_V"/>
    <property type="match status" value="1"/>
</dbReference>
<dbReference type="NCBIfam" id="NF033848">
    <property type="entry name" value="VgrG_rel"/>
    <property type="match status" value="1"/>
</dbReference>
<dbReference type="InterPro" id="IPR047702">
    <property type="entry name" value="VgrG-rel"/>
</dbReference>
<evidence type="ECO:0000313" key="3">
    <source>
        <dbReference type="Proteomes" id="UP000199651"/>
    </source>
</evidence>
<dbReference type="EMBL" id="FNJB01000001">
    <property type="protein sequence ID" value="SDN89983.1"/>
    <property type="molecule type" value="Genomic_DNA"/>
</dbReference>
<proteinExistence type="predicted"/>
<dbReference type="SUPFAM" id="SSF69279">
    <property type="entry name" value="Phage tail proteins"/>
    <property type="match status" value="1"/>
</dbReference>
<dbReference type="RefSeq" id="WP_091368581.1">
    <property type="nucleotide sequence ID" value="NZ_FNDV01000003.1"/>
</dbReference>
<dbReference type="Proteomes" id="UP000199651">
    <property type="component" value="Unassembled WGS sequence"/>
</dbReference>
<dbReference type="InterPro" id="IPR006531">
    <property type="entry name" value="Gp5/Vgr_OB"/>
</dbReference>
<evidence type="ECO:0000259" key="1">
    <source>
        <dbReference type="Pfam" id="PF04717"/>
    </source>
</evidence>
<sequence>MGAQPGQESLKASLIRVVPTILIGSVALSKEACGKLDRVVVDSHLHLPDMFEVTFAAGPSEITALTRVTIGDPVTIRGAAPAGRTAAELIVGEVTSIEAMFTDSMQTVIRGYSADHRLQRARRTRTFLNSKVSDIARRIAVEAGLTIGEIQQTRTAHDHIGQVNQTDWEFLSGQAGPLGYEIGVTEGKFFFRKAASPAGTAAPPITLTYPDNLRSFLPRVTAGNLAAEAEVRVWDPLSATVKVGTTPVQTSSARLNGSTPAQLARLFDKGPAAQPAGKGAQPGMGPEPSTKAFVVSDRPMATGAAIGVAAQEIASGVAEHLGGTFAEAEGEAIGDPRLLAGTAVTVAGVSRIFAGSWVLTKAQHVFDVAGYHTRFEVSGSQQRSLLGLTSAAARPQPTVSGLVCGVVTNVMDPLRKCRVKVCLPWLSPSYESDWAPVMQFAAGERGGAMFVPDVGDEVLVGFEFGDPQRAYVLGVMVNNRSKYRPGGEPVKATGQTAAVVWRGFAGASGTMLAFHDEVQPPASEVILGTQDGTMTLTIDKQKKTVRLNSSQPSGSVTVECGPSGTINIKAGAGGTVNIDGGARLNLTAQTGIKIESQGIVEIKGAQVKLN</sequence>
<accession>A0A1H0F5X9</accession>
<dbReference type="AlphaFoldDB" id="A0A1H0F5X9"/>
<evidence type="ECO:0000313" key="2">
    <source>
        <dbReference type="EMBL" id="SDN89983.1"/>
    </source>
</evidence>
<name>A0A1H0F5X9_9PSEU</name>
<dbReference type="SUPFAM" id="SSF69255">
    <property type="entry name" value="gp5 N-terminal domain-like"/>
    <property type="match status" value="1"/>
</dbReference>
<feature type="domain" description="Gp5/Type VI secretion system Vgr protein OB-fold" evidence="1">
    <location>
        <begin position="405"/>
        <end position="475"/>
    </location>
</feature>
<gene>
    <name evidence="2" type="ORF">SAMN05192558_101241</name>
</gene>
<dbReference type="InterPro" id="IPR037026">
    <property type="entry name" value="Vgr_OB-fold_dom_sf"/>
</dbReference>
<reference evidence="3" key="1">
    <citation type="submission" date="2016-10" db="EMBL/GenBank/DDBJ databases">
        <authorList>
            <person name="Varghese N."/>
            <person name="Submissions S."/>
        </authorList>
    </citation>
    <scope>NUCLEOTIDE SEQUENCE [LARGE SCALE GENOMIC DNA]</scope>
    <source>
        <strain evidence="3">IBRC-M 10655</strain>
    </source>
</reference>
<organism evidence="2 3">
    <name type="scientific">Actinokineospora alba</name>
    <dbReference type="NCBI Taxonomy" id="504798"/>
    <lineage>
        <taxon>Bacteria</taxon>
        <taxon>Bacillati</taxon>
        <taxon>Actinomycetota</taxon>
        <taxon>Actinomycetes</taxon>
        <taxon>Pseudonocardiales</taxon>
        <taxon>Pseudonocardiaceae</taxon>
        <taxon>Actinokineospora</taxon>
    </lineage>
</organism>